<proteinExistence type="predicted"/>
<dbReference type="RefSeq" id="WP_189902506.1">
    <property type="nucleotide sequence ID" value="NZ_BNBC01000019.1"/>
</dbReference>
<evidence type="ECO:0000256" key="3">
    <source>
        <dbReference type="ARBA" id="ARBA00012438"/>
    </source>
</evidence>
<dbReference type="SUPFAM" id="SSF55874">
    <property type="entry name" value="ATPase domain of HSP90 chaperone/DNA topoisomerase II/histidine kinase"/>
    <property type="match status" value="1"/>
</dbReference>
<sequence length="477" mass="51211">MHPLAFRTRKTGGNRGLARRLIVASSLLVLPIGSAFVILLHSVFDLRAIHRLAQRSEEVRIVAGQVEQQVLDLETDLRGYAVTGHPQYVKRWQNSVAVFPKDVGTLKRLTEGRPGELAKAEWIQHAGAAYIKKYSMPLADAAKHDRAAAAGSVSSEQYNRRFQVILDDFHEIMAGEQNMAKEREEHAAAPTDQAVTATIAGLNGSVLLTIGVAGYVTRAIVRPVRRTAAMADRLAAGDLTARTPETAVGEIGLLERNFNRMADSLQEGHAELSTSRSRILAATDQARRSIERDLHDGTQQRLVALLLELQVAESTVPADQPMLRSRISRAAESLKGVLDDLRELSRGIHPAVLSRGGLAPALRALARHSPVPVELDVDVPRRLPEPIEVAAYYVVSEALANTAKHALASHARVCARTGRGFLCLSVHDDGVGGAGLGGGSGLIGLTDRTRALGGSLALHSPEGQGTTLQAHLPLAEA</sequence>
<keyword evidence="8" id="KW-0418">Kinase</keyword>
<dbReference type="InterPro" id="IPR011712">
    <property type="entry name" value="Sig_transdc_His_kin_sub3_dim/P"/>
</dbReference>
<dbReference type="InterPro" id="IPR007891">
    <property type="entry name" value="CHASE3"/>
</dbReference>
<organism evidence="14 15">
    <name type="scientific">Streptomyces spiralis</name>
    <dbReference type="NCBI Taxonomy" id="66376"/>
    <lineage>
        <taxon>Bacteria</taxon>
        <taxon>Bacillati</taxon>
        <taxon>Actinomycetota</taxon>
        <taxon>Actinomycetes</taxon>
        <taxon>Kitasatosporales</taxon>
        <taxon>Streptomycetaceae</taxon>
        <taxon>Streptomyces</taxon>
    </lineage>
</organism>
<dbReference type="EMBL" id="BNBC01000019">
    <property type="protein sequence ID" value="GHE82182.1"/>
    <property type="molecule type" value="Genomic_DNA"/>
</dbReference>
<evidence type="ECO:0000256" key="1">
    <source>
        <dbReference type="ARBA" id="ARBA00000085"/>
    </source>
</evidence>
<dbReference type="PANTHER" id="PTHR24421:SF10">
    <property type="entry name" value="NITRATE_NITRITE SENSOR PROTEIN NARQ"/>
    <property type="match status" value="1"/>
</dbReference>
<gene>
    <name evidence="14" type="ORF">GCM10014715_42460</name>
</gene>
<keyword evidence="15" id="KW-1185">Reference proteome</keyword>
<dbReference type="Pfam" id="PF00672">
    <property type="entry name" value="HAMP"/>
    <property type="match status" value="1"/>
</dbReference>
<evidence type="ECO:0000256" key="8">
    <source>
        <dbReference type="ARBA" id="ARBA00022777"/>
    </source>
</evidence>
<dbReference type="Gene3D" id="3.30.565.10">
    <property type="entry name" value="Histidine kinase-like ATPase, C-terminal domain"/>
    <property type="match status" value="1"/>
</dbReference>
<dbReference type="InterPro" id="IPR003660">
    <property type="entry name" value="HAMP_dom"/>
</dbReference>
<comment type="catalytic activity">
    <reaction evidence="1">
        <text>ATP + protein L-histidine = ADP + protein N-phospho-L-histidine.</text>
        <dbReference type="EC" id="2.7.13.3"/>
    </reaction>
</comment>
<accession>A0A919A1N1</accession>
<dbReference type="GO" id="GO:0016020">
    <property type="term" value="C:membrane"/>
    <property type="evidence" value="ECO:0007669"/>
    <property type="project" value="UniProtKB-SubCell"/>
</dbReference>
<name>A0A919A1N1_9ACTN</name>
<evidence type="ECO:0000313" key="15">
    <source>
        <dbReference type="Proteomes" id="UP000641386"/>
    </source>
</evidence>
<dbReference type="EC" id="2.7.13.3" evidence="3"/>
<feature type="transmembrane region" description="Helical" evidence="12">
    <location>
        <begin position="21"/>
        <end position="44"/>
    </location>
</feature>
<evidence type="ECO:0000256" key="4">
    <source>
        <dbReference type="ARBA" id="ARBA00022553"/>
    </source>
</evidence>
<dbReference type="Gene3D" id="1.20.5.1930">
    <property type="match status" value="1"/>
</dbReference>
<reference evidence="14" key="1">
    <citation type="journal article" date="2014" name="Int. J. Syst. Evol. Microbiol.">
        <title>Complete genome sequence of Corynebacterium casei LMG S-19264T (=DSM 44701T), isolated from a smear-ripened cheese.</title>
        <authorList>
            <consortium name="US DOE Joint Genome Institute (JGI-PGF)"/>
            <person name="Walter F."/>
            <person name="Albersmeier A."/>
            <person name="Kalinowski J."/>
            <person name="Ruckert C."/>
        </authorList>
    </citation>
    <scope>NUCLEOTIDE SEQUENCE</scope>
    <source>
        <strain evidence="14">JCM 3302</strain>
    </source>
</reference>
<dbReference type="AlphaFoldDB" id="A0A919A1N1"/>
<dbReference type="Pfam" id="PF07730">
    <property type="entry name" value="HisKA_3"/>
    <property type="match status" value="1"/>
</dbReference>
<evidence type="ECO:0000256" key="5">
    <source>
        <dbReference type="ARBA" id="ARBA00022679"/>
    </source>
</evidence>
<dbReference type="PROSITE" id="PS50885">
    <property type="entry name" value="HAMP"/>
    <property type="match status" value="1"/>
</dbReference>
<dbReference type="SUPFAM" id="SSF158472">
    <property type="entry name" value="HAMP domain-like"/>
    <property type="match status" value="1"/>
</dbReference>
<evidence type="ECO:0000256" key="11">
    <source>
        <dbReference type="ARBA" id="ARBA00023012"/>
    </source>
</evidence>
<dbReference type="GO" id="GO:0000155">
    <property type="term" value="F:phosphorelay sensor kinase activity"/>
    <property type="evidence" value="ECO:0007669"/>
    <property type="project" value="InterPro"/>
</dbReference>
<keyword evidence="4" id="KW-0597">Phosphoprotein</keyword>
<keyword evidence="11" id="KW-0902">Two-component regulatory system</keyword>
<comment type="caution">
    <text evidence="14">The sequence shown here is derived from an EMBL/GenBank/DDBJ whole genome shotgun (WGS) entry which is preliminary data.</text>
</comment>
<keyword evidence="10 12" id="KW-1133">Transmembrane helix</keyword>
<evidence type="ECO:0000313" key="14">
    <source>
        <dbReference type="EMBL" id="GHE82182.1"/>
    </source>
</evidence>
<dbReference type="Pfam" id="PF05227">
    <property type="entry name" value="CHASE3"/>
    <property type="match status" value="1"/>
</dbReference>
<evidence type="ECO:0000256" key="9">
    <source>
        <dbReference type="ARBA" id="ARBA00022840"/>
    </source>
</evidence>
<evidence type="ECO:0000259" key="13">
    <source>
        <dbReference type="PROSITE" id="PS50885"/>
    </source>
</evidence>
<dbReference type="InterPro" id="IPR036890">
    <property type="entry name" value="HATPase_C_sf"/>
</dbReference>
<dbReference type="InterPro" id="IPR050482">
    <property type="entry name" value="Sensor_HK_TwoCompSys"/>
</dbReference>
<keyword evidence="5" id="KW-0808">Transferase</keyword>
<protein>
    <recommendedName>
        <fullName evidence="3">histidine kinase</fullName>
        <ecNumber evidence="3">2.7.13.3</ecNumber>
    </recommendedName>
</protein>
<dbReference type="Gene3D" id="6.10.340.10">
    <property type="match status" value="1"/>
</dbReference>
<keyword evidence="7" id="KW-0547">Nucleotide-binding</keyword>
<reference evidence="14" key="2">
    <citation type="submission" date="2020-09" db="EMBL/GenBank/DDBJ databases">
        <authorList>
            <person name="Sun Q."/>
            <person name="Ohkuma M."/>
        </authorList>
    </citation>
    <scope>NUCLEOTIDE SEQUENCE</scope>
    <source>
        <strain evidence="14">JCM 3302</strain>
    </source>
</reference>
<dbReference type="CDD" id="cd06225">
    <property type="entry name" value="HAMP"/>
    <property type="match status" value="1"/>
</dbReference>
<dbReference type="Proteomes" id="UP000641386">
    <property type="component" value="Unassembled WGS sequence"/>
</dbReference>
<evidence type="ECO:0000256" key="2">
    <source>
        <dbReference type="ARBA" id="ARBA00004370"/>
    </source>
</evidence>
<evidence type="ECO:0000256" key="7">
    <source>
        <dbReference type="ARBA" id="ARBA00022741"/>
    </source>
</evidence>
<keyword evidence="12" id="KW-0472">Membrane</keyword>
<evidence type="ECO:0000256" key="12">
    <source>
        <dbReference type="SAM" id="Phobius"/>
    </source>
</evidence>
<comment type="subcellular location">
    <subcellularLocation>
        <location evidence="2">Membrane</location>
    </subcellularLocation>
</comment>
<evidence type="ECO:0000256" key="10">
    <source>
        <dbReference type="ARBA" id="ARBA00022989"/>
    </source>
</evidence>
<feature type="domain" description="HAMP" evidence="13">
    <location>
        <begin position="218"/>
        <end position="270"/>
    </location>
</feature>
<keyword evidence="9" id="KW-0067">ATP-binding</keyword>
<evidence type="ECO:0000256" key="6">
    <source>
        <dbReference type="ARBA" id="ARBA00022692"/>
    </source>
</evidence>
<dbReference type="GO" id="GO:0046983">
    <property type="term" value="F:protein dimerization activity"/>
    <property type="evidence" value="ECO:0007669"/>
    <property type="project" value="InterPro"/>
</dbReference>
<dbReference type="Pfam" id="PF02518">
    <property type="entry name" value="HATPase_c"/>
    <property type="match status" value="1"/>
</dbReference>
<dbReference type="GO" id="GO:0005524">
    <property type="term" value="F:ATP binding"/>
    <property type="evidence" value="ECO:0007669"/>
    <property type="project" value="UniProtKB-KW"/>
</dbReference>
<keyword evidence="6 12" id="KW-0812">Transmembrane</keyword>
<dbReference type="PANTHER" id="PTHR24421">
    <property type="entry name" value="NITRATE/NITRITE SENSOR PROTEIN NARX-RELATED"/>
    <property type="match status" value="1"/>
</dbReference>
<dbReference type="InterPro" id="IPR003594">
    <property type="entry name" value="HATPase_dom"/>
</dbReference>
<dbReference type="SMART" id="SM00304">
    <property type="entry name" value="HAMP"/>
    <property type="match status" value="1"/>
</dbReference>